<dbReference type="PROSITE" id="PS50003">
    <property type="entry name" value="PH_DOMAIN"/>
    <property type="match status" value="1"/>
</dbReference>
<feature type="compositionally biased region" description="Polar residues" evidence="1">
    <location>
        <begin position="1"/>
        <end position="13"/>
    </location>
</feature>
<feature type="region of interest" description="Disordered" evidence="1">
    <location>
        <begin position="483"/>
        <end position="534"/>
    </location>
</feature>
<reference evidence="3" key="2">
    <citation type="journal article" date="2022" name="Microbiol. Resour. Announc.">
        <title>Whole-Genome Sequence of Entomortierella parvispora E1425, a Mucoromycotan Fungus Associated with Burkholderiaceae-Related Endosymbiotic Bacteria.</title>
        <authorList>
            <person name="Herlambang A."/>
            <person name="Guo Y."/>
            <person name="Takashima Y."/>
            <person name="Narisawa K."/>
            <person name="Ohta H."/>
            <person name="Nishizawa T."/>
        </authorList>
    </citation>
    <scope>NUCLEOTIDE SEQUENCE</scope>
    <source>
        <strain evidence="3">E1425</strain>
    </source>
</reference>
<dbReference type="OrthoDB" id="185175at2759"/>
<evidence type="ECO:0000256" key="1">
    <source>
        <dbReference type="SAM" id="MobiDB-lite"/>
    </source>
</evidence>
<feature type="compositionally biased region" description="Polar residues" evidence="1">
    <location>
        <begin position="718"/>
        <end position="731"/>
    </location>
</feature>
<feature type="compositionally biased region" description="Low complexity" evidence="1">
    <location>
        <begin position="419"/>
        <end position="436"/>
    </location>
</feature>
<feature type="compositionally biased region" description="Polar residues" evidence="1">
    <location>
        <begin position="330"/>
        <end position="343"/>
    </location>
</feature>
<accession>A0A9P3HJ55</accession>
<feature type="compositionally biased region" description="Low complexity" evidence="1">
    <location>
        <begin position="344"/>
        <end position="368"/>
    </location>
</feature>
<feature type="region of interest" description="Disordered" evidence="1">
    <location>
        <begin position="797"/>
        <end position="822"/>
    </location>
</feature>
<reference evidence="3" key="1">
    <citation type="submission" date="2021-11" db="EMBL/GenBank/DDBJ databases">
        <authorList>
            <person name="Herlambang A."/>
            <person name="Guo Y."/>
            <person name="Takashima Y."/>
            <person name="Nishizawa T."/>
        </authorList>
    </citation>
    <scope>NUCLEOTIDE SEQUENCE</scope>
    <source>
        <strain evidence="3">E1425</strain>
    </source>
</reference>
<keyword evidence="4" id="KW-1185">Reference proteome</keyword>
<feature type="compositionally biased region" description="Polar residues" evidence="1">
    <location>
        <begin position="630"/>
        <end position="659"/>
    </location>
</feature>
<dbReference type="EMBL" id="BQFW01000014">
    <property type="protein sequence ID" value="GJJ77670.1"/>
    <property type="molecule type" value="Genomic_DNA"/>
</dbReference>
<comment type="caution">
    <text evidence="3">The sequence shown here is derived from an EMBL/GenBank/DDBJ whole genome shotgun (WGS) entry which is preliminary data.</text>
</comment>
<feature type="compositionally biased region" description="Low complexity" evidence="1">
    <location>
        <begin position="565"/>
        <end position="579"/>
    </location>
</feature>
<feature type="domain" description="PH" evidence="2">
    <location>
        <begin position="150"/>
        <end position="252"/>
    </location>
</feature>
<feature type="compositionally biased region" description="Acidic residues" evidence="1">
    <location>
        <begin position="946"/>
        <end position="956"/>
    </location>
</feature>
<feature type="region of interest" description="Disordered" evidence="1">
    <location>
        <begin position="255"/>
        <end position="384"/>
    </location>
</feature>
<dbReference type="Proteomes" id="UP000827284">
    <property type="component" value="Unassembled WGS sequence"/>
</dbReference>
<feature type="compositionally biased region" description="Polar residues" evidence="1">
    <location>
        <begin position="507"/>
        <end position="527"/>
    </location>
</feature>
<feature type="compositionally biased region" description="Pro residues" evidence="1">
    <location>
        <begin position="316"/>
        <end position="327"/>
    </location>
</feature>
<feature type="region of interest" description="Disordered" evidence="1">
    <location>
        <begin position="843"/>
        <end position="864"/>
    </location>
</feature>
<feature type="region of interest" description="Disordered" evidence="1">
    <location>
        <begin position="942"/>
        <end position="964"/>
    </location>
</feature>
<feature type="compositionally biased region" description="Polar residues" evidence="1">
    <location>
        <begin position="483"/>
        <end position="494"/>
    </location>
</feature>
<feature type="region of interest" description="Disordered" evidence="1">
    <location>
        <begin position="550"/>
        <end position="593"/>
    </location>
</feature>
<dbReference type="SUPFAM" id="SSF50729">
    <property type="entry name" value="PH domain-like"/>
    <property type="match status" value="1"/>
</dbReference>
<dbReference type="AlphaFoldDB" id="A0A9P3HJ55"/>
<dbReference type="CDD" id="cd00821">
    <property type="entry name" value="PH"/>
    <property type="match status" value="1"/>
</dbReference>
<feature type="compositionally biased region" description="Polar residues" evidence="1">
    <location>
        <begin position="684"/>
        <end position="702"/>
    </location>
</feature>
<feature type="compositionally biased region" description="Pro residues" evidence="1">
    <location>
        <begin position="797"/>
        <end position="806"/>
    </location>
</feature>
<feature type="compositionally biased region" description="Low complexity" evidence="1">
    <location>
        <begin position="268"/>
        <end position="283"/>
    </location>
</feature>
<sequence length="983" mass="105436">MPIAISTASNRSQPDLRPPNRLYSHSDSKGSTHSVNNLHSASSGPAHPHWDHPRGFNSSPSPTLMGTDDESSSASIRQWPRQLNKGGTAPSPLGNGTVGGGSSSMGKGSNTPAGLSSFSFLSSEKTSGTAGTDSGAKPATQLRVRHLERDLSYSGYLTKFSSRTFFSRKQWKRRYFILHQKSLHCFKSSDPQHSLLESLTLCSDTIICVTDAFAGKRFCLEISCPGEKSWYVLADTATEMSGWLRELKGTVNGARNLQADSRPGTMYSSDSLALSDTSSSSTAVRIPDVPALPGQFGKDGPAHSLGHLHPSGYSLNPPPRPITPKPLLPSNQIHSNRAQPLVNQHQQQQQQQHQTQSLQPQQQQQYQQPDPRRRRGSSVSTGQTVSDYASFGSVMEKAEALAVAQQNSPSSTWSLPTKSGVTTGNSISNGSSNYGTVPRSKRDSTISTVSTMSVMSSSSTLSAAQSHSQYRSSVMVDMDRSGANTILPNRTIQRAPTGPSVRAMSPIPSSRPLSPTFNRTSPRNSLVISPPPRSIHRPVSVSIRHSTQILPLPQNPASGLPAQVTPSSSSNRSTQPSRSGLPAPPNGQHQVPGNLSRITSIRHQRELPQNRQSMVILPSENLSGPRVGSGSLQERVQRSSSRASILTPGMSSVSRSTIPDSRPLSPVPLVEFAPKVPLPEPPRSGSNSPSKASNGRASSPRLQSPDLIVPARSKARARSQSQEAALVSSQLDDLSISPRPAVVSPASPSSASPRLSTILTHQKLKQGGITNNNNNNNTQSHKQMSLPINTMYVLPAPPTHQVPTEPPTARGPAPTQRHLGGNLSLRPLSTAMSGVPSLGGGVARRSMALSSPSESKRDSILSPRLSTVILPPEPTKAVPPPPTQNGFPAPPVGALPLKPRVKQDQSLLGFGSIVEEEEEDEEDEEYESKLEFEELVAAKEAAVEQQDLDQETADETPETRPEYYATKERVVVEYIFPSESLSP</sequence>
<feature type="region of interest" description="Disordered" evidence="1">
    <location>
        <begin position="1"/>
        <end position="111"/>
    </location>
</feature>
<proteinExistence type="predicted"/>
<dbReference type="InterPro" id="IPR001849">
    <property type="entry name" value="PH_domain"/>
</dbReference>
<protein>
    <recommendedName>
        <fullName evidence="2">PH domain-containing protein</fullName>
    </recommendedName>
</protein>
<gene>
    <name evidence="3" type="ORF">EMPS_10029</name>
</gene>
<evidence type="ECO:0000259" key="2">
    <source>
        <dbReference type="PROSITE" id="PS50003"/>
    </source>
</evidence>
<feature type="compositionally biased region" description="Polar residues" evidence="1">
    <location>
        <begin position="31"/>
        <end position="43"/>
    </location>
</feature>
<feature type="region of interest" description="Disordered" evidence="1">
    <location>
        <begin position="609"/>
        <end position="731"/>
    </location>
</feature>
<feature type="compositionally biased region" description="Polar residues" evidence="1">
    <location>
        <begin position="406"/>
        <end position="417"/>
    </location>
</feature>
<evidence type="ECO:0000313" key="4">
    <source>
        <dbReference type="Proteomes" id="UP000827284"/>
    </source>
</evidence>
<dbReference type="InterPro" id="IPR011993">
    <property type="entry name" value="PH-like_dom_sf"/>
</dbReference>
<name>A0A9P3HJ55_9FUNG</name>
<dbReference type="Gene3D" id="2.30.29.30">
    <property type="entry name" value="Pleckstrin-homology domain (PH domain)/Phosphotyrosine-binding domain (PTB)"/>
    <property type="match status" value="1"/>
</dbReference>
<dbReference type="SMART" id="SM00233">
    <property type="entry name" value="PH"/>
    <property type="match status" value="1"/>
</dbReference>
<dbReference type="Pfam" id="PF00169">
    <property type="entry name" value="PH"/>
    <property type="match status" value="1"/>
</dbReference>
<feature type="region of interest" description="Disordered" evidence="1">
    <location>
        <begin position="406"/>
        <end position="448"/>
    </location>
</feature>
<organism evidence="3 4">
    <name type="scientific">Entomortierella parvispora</name>
    <dbReference type="NCBI Taxonomy" id="205924"/>
    <lineage>
        <taxon>Eukaryota</taxon>
        <taxon>Fungi</taxon>
        <taxon>Fungi incertae sedis</taxon>
        <taxon>Mucoromycota</taxon>
        <taxon>Mortierellomycotina</taxon>
        <taxon>Mortierellomycetes</taxon>
        <taxon>Mortierellales</taxon>
        <taxon>Mortierellaceae</taxon>
        <taxon>Entomortierella</taxon>
    </lineage>
</organism>
<evidence type="ECO:0000313" key="3">
    <source>
        <dbReference type="EMBL" id="GJJ77670.1"/>
    </source>
</evidence>